<dbReference type="PROSITE" id="PS50043">
    <property type="entry name" value="HTH_LUXR_2"/>
    <property type="match status" value="1"/>
</dbReference>
<dbReference type="GO" id="GO:0003677">
    <property type="term" value="F:DNA binding"/>
    <property type="evidence" value="ECO:0007669"/>
    <property type="project" value="UniProtKB-KW"/>
</dbReference>
<dbReference type="PRINTS" id="PR00038">
    <property type="entry name" value="HTHLUXR"/>
</dbReference>
<dbReference type="Gene3D" id="1.10.10.10">
    <property type="entry name" value="Winged helix-like DNA-binding domain superfamily/Winged helix DNA-binding domain"/>
    <property type="match status" value="1"/>
</dbReference>
<feature type="domain" description="HTH luxR-type" evidence="4">
    <location>
        <begin position="1"/>
        <end position="51"/>
    </location>
</feature>
<keyword evidence="2" id="KW-0238">DNA-binding</keyword>
<keyword evidence="1" id="KW-0805">Transcription regulation</keyword>
<evidence type="ECO:0000259" key="4">
    <source>
        <dbReference type="PROSITE" id="PS50043"/>
    </source>
</evidence>
<dbReference type="EMBL" id="AWSD01000014">
    <property type="protein sequence ID" value="ERH23503.1"/>
    <property type="molecule type" value="Genomic_DNA"/>
</dbReference>
<sequence length="53" mass="5645">MKLMAEALSNKQIARKLNISEATVKTHVSTLIAKLGVQDRVGAVVKSIRGGLV</sequence>
<dbReference type="GO" id="GO:0006355">
    <property type="term" value="P:regulation of DNA-templated transcription"/>
    <property type="evidence" value="ECO:0007669"/>
    <property type="project" value="InterPro"/>
</dbReference>
<evidence type="ECO:0000256" key="1">
    <source>
        <dbReference type="ARBA" id="ARBA00023015"/>
    </source>
</evidence>
<dbReference type="AlphaFoldDB" id="U1RV25"/>
<keyword evidence="3" id="KW-0804">Transcription</keyword>
<reference evidence="5 6" key="1">
    <citation type="submission" date="2013-06" db="EMBL/GenBank/DDBJ databases">
        <authorList>
            <person name="Weinstock G."/>
            <person name="Sodergren E."/>
            <person name="Lobos E.A."/>
            <person name="Fulton L."/>
            <person name="Fulton R."/>
            <person name="Courtney L."/>
            <person name="Fronick C."/>
            <person name="O'Laughlin M."/>
            <person name="Godfrey J."/>
            <person name="Wilson R.M."/>
            <person name="Miner T."/>
            <person name="Farmer C."/>
            <person name="Delehaunty K."/>
            <person name="Cordes M."/>
            <person name="Minx P."/>
            <person name="Tomlinson C."/>
            <person name="Chen J."/>
            <person name="Wollam A."/>
            <person name="Pepin K.H."/>
            <person name="Bhonagiri V."/>
            <person name="Zhang X."/>
            <person name="Warren W."/>
            <person name="Mitreva M."/>
            <person name="Mardis E.R."/>
            <person name="Wilson R.K."/>
        </authorList>
    </citation>
    <scope>NUCLEOTIDE SEQUENCE [LARGE SCALE GENOMIC DNA]</scope>
    <source>
        <strain evidence="5 6">F0510</strain>
    </source>
</reference>
<dbReference type="InterPro" id="IPR036388">
    <property type="entry name" value="WH-like_DNA-bd_sf"/>
</dbReference>
<evidence type="ECO:0000256" key="3">
    <source>
        <dbReference type="ARBA" id="ARBA00023163"/>
    </source>
</evidence>
<dbReference type="InterPro" id="IPR000792">
    <property type="entry name" value="Tscrpt_reg_LuxR_C"/>
</dbReference>
<dbReference type="Pfam" id="PF00196">
    <property type="entry name" value="GerE"/>
    <property type="match status" value="1"/>
</dbReference>
<accession>U1RV25</accession>
<dbReference type="PANTHER" id="PTHR44688:SF16">
    <property type="entry name" value="DNA-BINDING TRANSCRIPTIONAL ACTIVATOR DEVR_DOSR"/>
    <property type="match status" value="1"/>
</dbReference>
<organism evidence="5 6">
    <name type="scientific">Actinomyces johnsonii F0510</name>
    <dbReference type="NCBI Taxonomy" id="1227262"/>
    <lineage>
        <taxon>Bacteria</taxon>
        <taxon>Bacillati</taxon>
        <taxon>Actinomycetota</taxon>
        <taxon>Actinomycetes</taxon>
        <taxon>Actinomycetales</taxon>
        <taxon>Actinomycetaceae</taxon>
        <taxon>Actinomyces</taxon>
    </lineage>
</organism>
<dbReference type="SUPFAM" id="SSF46894">
    <property type="entry name" value="C-terminal effector domain of the bipartite response regulators"/>
    <property type="match status" value="1"/>
</dbReference>
<evidence type="ECO:0000313" key="5">
    <source>
        <dbReference type="EMBL" id="ERH23503.1"/>
    </source>
</evidence>
<dbReference type="PANTHER" id="PTHR44688">
    <property type="entry name" value="DNA-BINDING TRANSCRIPTIONAL ACTIVATOR DEVR_DOSR"/>
    <property type="match status" value="1"/>
</dbReference>
<evidence type="ECO:0000313" key="6">
    <source>
        <dbReference type="Proteomes" id="UP000016498"/>
    </source>
</evidence>
<gene>
    <name evidence="5" type="ORF">HMPREF1549_00144</name>
</gene>
<evidence type="ECO:0000256" key="2">
    <source>
        <dbReference type="ARBA" id="ARBA00023125"/>
    </source>
</evidence>
<dbReference type="Proteomes" id="UP000016498">
    <property type="component" value="Unassembled WGS sequence"/>
</dbReference>
<protein>
    <submittedName>
        <fullName evidence="5">Transcriptional regulator, LuxR family</fullName>
    </submittedName>
</protein>
<dbReference type="CDD" id="cd06170">
    <property type="entry name" value="LuxR_C_like"/>
    <property type="match status" value="1"/>
</dbReference>
<dbReference type="HOGENOM" id="CLU_000445_103_9_11"/>
<name>U1RV25_9ACTO</name>
<comment type="caution">
    <text evidence="5">The sequence shown here is derived from an EMBL/GenBank/DDBJ whole genome shotgun (WGS) entry which is preliminary data.</text>
</comment>
<proteinExistence type="predicted"/>
<dbReference type="InterPro" id="IPR016032">
    <property type="entry name" value="Sig_transdc_resp-reg_C-effctor"/>
</dbReference>
<dbReference type="SMART" id="SM00421">
    <property type="entry name" value="HTH_LUXR"/>
    <property type="match status" value="1"/>
</dbReference>